<protein>
    <submittedName>
        <fullName evidence="2">Uncharacterized protein</fullName>
    </submittedName>
</protein>
<dbReference type="AlphaFoldDB" id="A0ABD3X9W3"/>
<reference evidence="2 3" key="1">
    <citation type="submission" date="2024-11" db="EMBL/GenBank/DDBJ databases">
        <title>Chromosome-level genome assembly of the freshwater bivalve Anodonta woodiana.</title>
        <authorList>
            <person name="Chen X."/>
        </authorList>
    </citation>
    <scope>NUCLEOTIDE SEQUENCE [LARGE SCALE GENOMIC DNA]</scope>
    <source>
        <strain evidence="2">MN2024</strain>
        <tissue evidence="2">Gills</tissue>
    </source>
</reference>
<evidence type="ECO:0000313" key="2">
    <source>
        <dbReference type="EMBL" id="KAL3882243.1"/>
    </source>
</evidence>
<feature type="compositionally biased region" description="Polar residues" evidence="1">
    <location>
        <begin position="55"/>
        <end position="72"/>
    </location>
</feature>
<dbReference type="Proteomes" id="UP001634394">
    <property type="component" value="Unassembled WGS sequence"/>
</dbReference>
<organism evidence="2 3">
    <name type="scientific">Sinanodonta woodiana</name>
    <name type="common">Chinese pond mussel</name>
    <name type="synonym">Anodonta woodiana</name>
    <dbReference type="NCBI Taxonomy" id="1069815"/>
    <lineage>
        <taxon>Eukaryota</taxon>
        <taxon>Metazoa</taxon>
        <taxon>Spiralia</taxon>
        <taxon>Lophotrochozoa</taxon>
        <taxon>Mollusca</taxon>
        <taxon>Bivalvia</taxon>
        <taxon>Autobranchia</taxon>
        <taxon>Heteroconchia</taxon>
        <taxon>Palaeoheterodonta</taxon>
        <taxon>Unionida</taxon>
        <taxon>Unionoidea</taxon>
        <taxon>Unionidae</taxon>
        <taxon>Unioninae</taxon>
        <taxon>Sinanodonta</taxon>
    </lineage>
</organism>
<keyword evidence="3" id="KW-1185">Reference proteome</keyword>
<evidence type="ECO:0000313" key="3">
    <source>
        <dbReference type="Proteomes" id="UP001634394"/>
    </source>
</evidence>
<feature type="region of interest" description="Disordered" evidence="1">
    <location>
        <begin position="55"/>
        <end position="76"/>
    </location>
</feature>
<gene>
    <name evidence="2" type="ORF">ACJMK2_028605</name>
</gene>
<name>A0ABD3X9W3_SINWO</name>
<proteinExistence type="predicted"/>
<sequence>MNKIFRKSRSISPSFEIPKICLPHQKKSIDQTTTSSHSDDQSQCLHVPNEHRMRSSSFDASSLHTQSDQLNVPKQGRRCHSFDSACSIQLSPGSSDENVSDRKTGYNSKLSKYSRHNTSLDIPKLCIHCVHMEAKAKELEAELDIFFNTYNTNTDMYSDVSLNSSTSYTSSSCESLSPGETRLYYLSLSDSEDKGNESCNSEKAEKCVTSDRHGLSSPSFECHSHSSGSRFKRQNSIELETDGKETVKSAIDEGTYGKESVKSAIDEGTDGKESVKSGIVEGTDVYTNVLTLEVPIIKQYRSSSLDACYLKVPEVGKGAGNTIRRQASFEIDVLDAPIQVRSSSVDVTLPTEQDARYKAILNSS</sequence>
<comment type="caution">
    <text evidence="2">The sequence shown here is derived from an EMBL/GenBank/DDBJ whole genome shotgun (WGS) entry which is preliminary data.</text>
</comment>
<accession>A0ABD3X9W3</accession>
<dbReference type="EMBL" id="JBJQND010000003">
    <property type="protein sequence ID" value="KAL3882243.1"/>
    <property type="molecule type" value="Genomic_DNA"/>
</dbReference>
<evidence type="ECO:0000256" key="1">
    <source>
        <dbReference type="SAM" id="MobiDB-lite"/>
    </source>
</evidence>